<evidence type="ECO:0000313" key="3">
    <source>
        <dbReference type="EMBL" id="OJJ88170.1"/>
    </source>
</evidence>
<gene>
    <name evidence="3" type="ORF">ASPGLDRAFT_1036604</name>
</gene>
<dbReference type="RefSeq" id="XP_022404853.1">
    <property type="nucleotide sequence ID" value="XM_022539448.1"/>
</dbReference>
<keyword evidence="2" id="KW-0812">Transmembrane</keyword>
<dbReference type="Proteomes" id="UP000184300">
    <property type="component" value="Unassembled WGS sequence"/>
</dbReference>
<keyword evidence="2" id="KW-0472">Membrane</keyword>
<dbReference type="EMBL" id="KV878890">
    <property type="protein sequence ID" value="OJJ88170.1"/>
    <property type="molecule type" value="Genomic_DNA"/>
</dbReference>
<proteinExistence type="predicted"/>
<name>A0A1L9VW83_ASPGL</name>
<dbReference type="STRING" id="1160497.A0A1L9VW83"/>
<evidence type="ECO:0000256" key="2">
    <source>
        <dbReference type="SAM" id="Phobius"/>
    </source>
</evidence>
<reference evidence="4" key="1">
    <citation type="journal article" date="2017" name="Genome Biol.">
        <title>Comparative genomics reveals high biological diversity and specific adaptations in the industrially and medically important fungal genus Aspergillus.</title>
        <authorList>
            <person name="de Vries R.P."/>
            <person name="Riley R."/>
            <person name="Wiebenga A."/>
            <person name="Aguilar-Osorio G."/>
            <person name="Amillis S."/>
            <person name="Uchima C.A."/>
            <person name="Anderluh G."/>
            <person name="Asadollahi M."/>
            <person name="Askin M."/>
            <person name="Barry K."/>
            <person name="Battaglia E."/>
            <person name="Bayram O."/>
            <person name="Benocci T."/>
            <person name="Braus-Stromeyer S.A."/>
            <person name="Caldana C."/>
            <person name="Canovas D."/>
            <person name="Cerqueira G.C."/>
            <person name="Chen F."/>
            <person name="Chen W."/>
            <person name="Choi C."/>
            <person name="Clum A."/>
            <person name="Dos Santos R.A."/>
            <person name="Damasio A.R."/>
            <person name="Diallinas G."/>
            <person name="Emri T."/>
            <person name="Fekete E."/>
            <person name="Flipphi M."/>
            <person name="Freyberg S."/>
            <person name="Gallo A."/>
            <person name="Gournas C."/>
            <person name="Habgood R."/>
            <person name="Hainaut M."/>
            <person name="Harispe M.L."/>
            <person name="Henrissat B."/>
            <person name="Hilden K.S."/>
            <person name="Hope R."/>
            <person name="Hossain A."/>
            <person name="Karabika E."/>
            <person name="Karaffa L."/>
            <person name="Karanyi Z."/>
            <person name="Krasevec N."/>
            <person name="Kuo A."/>
            <person name="Kusch H."/>
            <person name="LaButti K."/>
            <person name="Lagendijk E.L."/>
            <person name="Lapidus A."/>
            <person name="Levasseur A."/>
            <person name="Lindquist E."/>
            <person name="Lipzen A."/>
            <person name="Logrieco A.F."/>
            <person name="MacCabe A."/>
            <person name="Maekelae M.R."/>
            <person name="Malavazi I."/>
            <person name="Melin P."/>
            <person name="Meyer V."/>
            <person name="Mielnichuk N."/>
            <person name="Miskei M."/>
            <person name="Molnar A.P."/>
            <person name="Mule G."/>
            <person name="Ngan C.Y."/>
            <person name="Orejas M."/>
            <person name="Orosz E."/>
            <person name="Ouedraogo J.P."/>
            <person name="Overkamp K.M."/>
            <person name="Park H.-S."/>
            <person name="Perrone G."/>
            <person name="Piumi F."/>
            <person name="Punt P.J."/>
            <person name="Ram A.F."/>
            <person name="Ramon A."/>
            <person name="Rauscher S."/>
            <person name="Record E."/>
            <person name="Riano-Pachon D.M."/>
            <person name="Robert V."/>
            <person name="Roehrig J."/>
            <person name="Ruller R."/>
            <person name="Salamov A."/>
            <person name="Salih N.S."/>
            <person name="Samson R.A."/>
            <person name="Sandor E."/>
            <person name="Sanguinetti M."/>
            <person name="Schuetze T."/>
            <person name="Sepcic K."/>
            <person name="Shelest E."/>
            <person name="Sherlock G."/>
            <person name="Sophianopoulou V."/>
            <person name="Squina F.M."/>
            <person name="Sun H."/>
            <person name="Susca A."/>
            <person name="Todd R.B."/>
            <person name="Tsang A."/>
            <person name="Unkles S.E."/>
            <person name="van de Wiele N."/>
            <person name="van Rossen-Uffink D."/>
            <person name="Oliveira J.V."/>
            <person name="Vesth T.C."/>
            <person name="Visser J."/>
            <person name="Yu J.-H."/>
            <person name="Zhou M."/>
            <person name="Andersen M.R."/>
            <person name="Archer D.B."/>
            <person name="Baker S.E."/>
            <person name="Benoit I."/>
            <person name="Brakhage A.A."/>
            <person name="Braus G.H."/>
            <person name="Fischer R."/>
            <person name="Frisvad J.C."/>
            <person name="Goldman G.H."/>
            <person name="Houbraken J."/>
            <person name="Oakley B."/>
            <person name="Pocsi I."/>
            <person name="Scazzocchio C."/>
            <person name="Seiboth B."/>
            <person name="vanKuyk P.A."/>
            <person name="Wortman J."/>
            <person name="Dyer P.S."/>
            <person name="Grigoriev I.V."/>
        </authorList>
    </citation>
    <scope>NUCLEOTIDE SEQUENCE [LARGE SCALE GENOMIC DNA]</scope>
    <source>
        <strain evidence="4">CBS 516.65</strain>
    </source>
</reference>
<keyword evidence="4" id="KW-1185">Reference proteome</keyword>
<accession>A0A1L9VW83</accession>
<evidence type="ECO:0000313" key="4">
    <source>
        <dbReference type="Proteomes" id="UP000184300"/>
    </source>
</evidence>
<dbReference type="PANTHER" id="PTHR35394">
    <property type="entry name" value="DUF3176 DOMAIN-CONTAINING PROTEIN"/>
    <property type="match status" value="1"/>
</dbReference>
<dbReference type="PANTHER" id="PTHR35394:SF5">
    <property type="entry name" value="DUF3176 DOMAIN-CONTAINING PROTEIN"/>
    <property type="match status" value="1"/>
</dbReference>
<dbReference type="GeneID" id="34455709"/>
<feature type="region of interest" description="Disordered" evidence="1">
    <location>
        <begin position="1"/>
        <end position="24"/>
    </location>
</feature>
<protein>
    <submittedName>
        <fullName evidence="3">Uncharacterized protein</fullName>
    </submittedName>
</protein>
<dbReference type="VEuPathDB" id="FungiDB:ASPGLDRAFT_1036604"/>
<organism evidence="3 4">
    <name type="scientific">Aspergillus glaucus CBS 516.65</name>
    <dbReference type="NCBI Taxonomy" id="1160497"/>
    <lineage>
        <taxon>Eukaryota</taxon>
        <taxon>Fungi</taxon>
        <taxon>Dikarya</taxon>
        <taxon>Ascomycota</taxon>
        <taxon>Pezizomycotina</taxon>
        <taxon>Eurotiomycetes</taxon>
        <taxon>Eurotiomycetidae</taxon>
        <taxon>Eurotiales</taxon>
        <taxon>Aspergillaceae</taxon>
        <taxon>Aspergillus</taxon>
        <taxon>Aspergillus subgen. Aspergillus</taxon>
    </lineage>
</organism>
<feature type="transmembrane region" description="Helical" evidence="2">
    <location>
        <begin position="151"/>
        <end position="172"/>
    </location>
</feature>
<evidence type="ECO:0000256" key="1">
    <source>
        <dbReference type="SAM" id="MobiDB-lite"/>
    </source>
</evidence>
<keyword evidence="2" id="KW-1133">Transmembrane helix</keyword>
<dbReference type="OrthoDB" id="5376804at2759"/>
<sequence length="240" mass="26984">MHKLNETVLDTWHDPNPPLDGAGPETQFYLQPPEKDDLTQHAFIVNIEVSREIGYWLESKMITSNLLLTTCYGDTAGMNEPMRGSSEFIQPMLRRNLTDVFRSLANGATTRVRQLDWSAQNYTGRSSPPAEGIGAANGTSFMMETQIDVRWAWIVLPSLLLVITMLFTGVTIRKTKRMGLEAWKSSPTALICSGLNEDIQQEIRTAKNPIDMENLTADIPVHLRQCNTDAHGDYWKLVTS</sequence>
<dbReference type="AlphaFoldDB" id="A0A1L9VW83"/>